<gene>
    <name evidence="2" type="ordered locus">Caci_6927</name>
</gene>
<dbReference type="Proteomes" id="UP000000851">
    <property type="component" value="Chromosome"/>
</dbReference>
<dbReference type="InterPro" id="IPR036570">
    <property type="entry name" value="HORMA_dom_sf"/>
</dbReference>
<dbReference type="EMBL" id="CP001700">
    <property type="protein sequence ID" value="ACU75760.1"/>
    <property type="molecule type" value="Genomic_DNA"/>
</dbReference>
<protein>
    <recommendedName>
        <fullName evidence="1">Bacterial HORMA domain-containing protein</fullName>
    </recommendedName>
</protein>
<sequence>MATSVRVNTTTHAATHVATNMIRSLKQIIRAAGLDPAGLLGQWALLESGVSTWLQSGHLTTLVMEVFDPSDRTVTSLVGRFDFTIEYDYGADSDGDLWLDPDVIDYVIRKNGAYPSQCEYDFTVVNKPGRPAVPGWGKGQLRSSDHLTRRTAGTAITGGTIGASISYYTRNS</sequence>
<dbReference type="InterPro" id="IPR040649">
    <property type="entry name" value="Bact_HORMA"/>
</dbReference>
<accession>C7Q3J5</accession>
<dbReference type="AlphaFoldDB" id="C7Q3J5"/>
<dbReference type="eggNOG" id="ENOG50307TE">
    <property type="taxonomic scope" value="Bacteria"/>
</dbReference>
<dbReference type="RefSeq" id="WP_015795488.1">
    <property type="nucleotide sequence ID" value="NC_013131.1"/>
</dbReference>
<evidence type="ECO:0000313" key="3">
    <source>
        <dbReference type="Proteomes" id="UP000000851"/>
    </source>
</evidence>
<evidence type="ECO:0000313" key="2">
    <source>
        <dbReference type="EMBL" id="ACU75760.1"/>
    </source>
</evidence>
<organism evidence="2 3">
    <name type="scientific">Catenulispora acidiphila (strain DSM 44928 / JCM 14897 / NBRC 102108 / NRRL B-24433 / ID139908)</name>
    <dbReference type="NCBI Taxonomy" id="479433"/>
    <lineage>
        <taxon>Bacteria</taxon>
        <taxon>Bacillati</taxon>
        <taxon>Actinomycetota</taxon>
        <taxon>Actinomycetes</taxon>
        <taxon>Catenulisporales</taxon>
        <taxon>Catenulisporaceae</taxon>
        <taxon>Catenulispora</taxon>
    </lineage>
</organism>
<feature type="domain" description="Bacterial HORMA" evidence="1">
    <location>
        <begin position="2"/>
        <end position="171"/>
    </location>
</feature>
<dbReference type="Pfam" id="PF18173">
    <property type="entry name" value="bacHORMA_2"/>
    <property type="match status" value="1"/>
</dbReference>
<dbReference type="HOGENOM" id="CLU_110705_0_0_11"/>
<reference evidence="2 3" key="1">
    <citation type="journal article" date="2009" name="Stand. Genomic Sci.">
        <title>Complete genome sequence of Catenulispora acidiphila type strain (ID 139908).</title>
        <authorList>
            <person name="Copeland A."/>
            <person name="Lapidus A."/>
            <person name="Glavina Del Rio T."/>
            <person name="Nolan M."/>
            <person name="Lucas S."/>
            <person name="Chen F."/>
            <person name="Tice H."/>
            <person name="Cheng J.F."/>
            <person name="Bruce D."/>
            <person name="Goodwin L."/>
            <person name="Pitluck S."/>
            <person name="Mikhailova N."/>
            <person name="Pati A."/>
            <person name="Ivanova N."/>
            <person name="Mavromatis K."/>
            <person name="Chen A."/>
            <person name="Palaniappan K."/>
            <person name="Chain P."/>
            <person name="Land M."/>
            <person name="Hauser L."/>
            <person name="Chang Y.J."/>
            <person name="Jeffries C.D."/>
            <person name="Chertkov O."/>
            <person name="Brettin T."/>
            <person name="Detter J.C."/>
            <person name="Han C."/>
            <person name="Ali Z."/>
            <person name="Tindall B.J."/>
            <person name="Goker M."/>
            <person name="Bristow J."/>
            <person name="Eisen J.A."/>
            <person name="Markowitz V."/>
            <person name="Hugenholtz P."/>
            <person name="Kyrpides N.C."/>
            <person name="Klenk H.P."/>
        </authorList>
    </citation>
    <scope>NUCLEOTIDE SEQUENCE [LARGE SCALE GENOMIC DNA]</scope>
    <source>
        <strain evidence="3">DSM 44928 / JCM 14897 / NBRC 102108 / NRRL B-24433 / ID139908</strain>
    </source>
</reference>
<keyword evidence="3" id="KW-1185">Reference proteome</keyword>
<proteinExistence type="predicted"/>
<dbReference type="SUPFAM" id="SSF56019">
    <property type="entry name" value="The spindle assembly checkpoint protein mad2"/>
    <property type="match status" value="1"/>
</dbReference>
<dbReference type="InParanoid" id="C7Q3J5"/>
<evidence type="ECO:0000259" key="1">
    <source>
        <dbReference type="Pfam" id="PF18173"/>
    </source>
</evidence>
<name>C7Q3J5_CATAD</name>
<dbReference type="STRING" id="479433.Caci_6927"/>
<dbReference type="OrthoDB" id="7836191at2"/>
<dbReference type="KEGG" id="cai:Caci_6927"/>